<keyword evidence="3" id="KW-1185">Reference proteome</keyword>
<comment type="caution">
    <text evidence="2">The sequence shown here is derived from an EMBL/GenBank/DDBJ whole genome shotgun (WGS) entry which is preliminary data.</text>
</comment>
<dbReference type="InterPro" id="IPR052891">
    <property type="entry name" value="DNA-3mA_glycosylase"/>
</dbReference>
<evidence type="ECO:0000313" key="3">
    <source>
        <dbReference type="Proteomes" id="UP000287330"/>
    </source>
</evidence>
<dbReference type="GO" id="GO:0008725">
    <property type="term" value="F:DNA-3-methyladenine glycosylase activity"/>
    <property type="evidence" value="ECO:0007669"/>
    <property type="project" value="InterPro"/>
</dbReference>
<dbReference type="RefSeq" id="WP_110576258.1">
    <property type="nucleotide sequence ID" value="NZ_PIPV01000015.1"/>
</dbReference>
<keyword evidence="1" id="KW-0479">Metal-binding</keyword>
<dbReference type="Gene3D" id="1.10.340.30">
    <property type="entry name" value="Hypothetical protein, domain 2"/>
    <property type="match status" value="1"/>
</dbReference>
<dbReference type="OrthoDB" id="9807664at2"/>
<dbReference type="Proteomes" id="UP000287330">
    <property type="component" value="Unassembled WGS sequence"/>
</dbReference>
<feature type="binding site" evidence="1">
    <location>
        <position position="184"/>
    </location>
    <ligand>
        <name>Zn(2+)</name>
        <dbReference type="ChEBI" id="CHEBI:29105"/>
    </ligand>
</feature>
<dbReference type="GO" id="GO:0006284">
    <property type="term" value="P:base-excision repair"/>
    <property type="evidence" value="ECO:0007669"/>
    <property type="project" value="InterPro"/>
</dbReference>
<keyword evidence="1" id="KW-0862">Zinc</keyword>
<feature type="binding site" evidence="1">
    <location>
        <position position="9"/>
    </location>
    <ligand>
        <name>Zn(2+)</name>
        <dbReference type="ChEBI" id="CHEBI:29105"/>
    </ligand>
</feature>
<protein>
    <submittedName>
        <fullName evidence="2">DNA-3-methyladenine glycosylase I</fullName>
    </submittedName>
</protein>
<reference evidence="3" key="1">
    <citation type="journal article" date="2018" name="Front. Microbiol.">
        <title>Genome-Based Analysis Reveals the Taxonomy and Diversity of the Family Idiomarinaceae.</title>
        <authorList>
            <person name="Liu Y."/>
            <person name="Lai Q."/>
            <person name="Shao Z."/>
        </authorList>
    </citation>
    <scope>NUCLEOTIDE SEQUENCE [LARGE SCALE GENOMIC DNA]</scope>
    <source>
        <strain evidence="3">F23</strain>
    </source>
</reference>
<dbReference type="PANTHER" id="PTHR30037">
    <property type="entry name" value="DNA-3-METHYLADENINE GLYCOSYLASE 1"/>
    <property type="match status" value="1"/>
</dbReference>
<accession>A0A432XNW9</accession>
<evidence type="ECO:0000256" key="1">
    <source>
        <dbReference type="PIRSR" id="PIRSR605019-1"/>
    </source>
</evidence>
<name>A0A432XNW9_9GAMM</name>
<dbReference type="AlphaFoldDB" id="A0A432XNW9"/>
<dbReference type="GO" id="GO:0046872">
    <property type="term" value="F:metal ion binding"/>
    <property type="evidence" value="ECO:0007669"/>
    <property type="project" value="UniProtKB-KW"/>
</dbReference>
<sequence>MTNQQLIRCGWCEGDGEYQRYHDTLWGVPVNDSQDLFAKLCLDGQQAGLSWLTILRKWDAYHELFHNFDPDALIAMPSSEREALYSNPAIIRSRAKIDAIFTNAHAYLKLRDEGQPFNEFLWKFVEFKPKINAHNALSYVPTETEASRQMAKALKKEGFKFVGPTICYAFMQAVGMVNDHLVDCHRYQPCKAAMETFRLSTNWK</sequence>
<feature type="binding site" evidence="1">
    <location>
        <position position="180"/>
    </location>
    <ligand>
        <name>Zn(2+)</name>
        <dbReference type="ChEBI" id="CHEBI:29105"/>
    </ligand>
</feature>
<dbReference type="Pfam" id="PF03352">
    <property type="entry name" value="Adenine_glyco"/>
    <property type="match status" value="1"/>
</dbReference>
<dbReference type="EMBL" id="PIPV01000015">
    <property type="protein sequence ID" value="RUO50416.1"/>
    <property type="molecule type" value="Genomic_DNA"/>
</dbReference>
<proteinExistence type="predicted"/>
<organism evidence="2 3">
    <name type="scientific">Idiomarina fontislapidosi</name>
    <dbReference type="NCBI Taxonomy" id="263723"/>
    <lineage>
        <taxon>Bacteria</taxon>
        <taxon>Pseudomonadati</taxon>
        <taxon>Pseudomonadota</taxon>
        <taxon>Gammaproteobacteria</taxon>
        <taxon>Alteromonadales</taxon>
        <taxon>Idiomarinaceae</taxon>
        <taxon>Idiomarina</taxon>
    </lineage>
</organism>
<dbReference type="InterPro" id="IPR005019">
    <property type="entry name" value="Adenine_glyco"/>
</dbReference>
<dbReference type="SUPFAM" id="SSF48150">
    <property type="entry name" value="DNA-glycosylase"/>
    <property type="match status" value="1"/>
</dbReference>
<dbReference type="InterPro" id="IPR011257">
    <property type="entry name" value="DNA_glycosylase"/>
</dbReference>
<feature type="binding site" evidence="1">
    <location>
        <position position="22"/>
    </location>
    <ligand>
        <name>Zn(2+)</name>
        <dbReference type="ChEBI" id="CHEBI:29105"/>
    </ligand>
</feature>
<dbReference type="PANTHER" id="PTHR30037:SF4">
    <property type="entry name" value="DNA-3-METHYLADENINE GLYCOSYLASE I"/>
    <property type="match status" value="1"/>
</dbReference>
<evidence type="ECO:0000313" key="2">
    <source>
        <dbReference type="EMBL" id="RUO50416.1"/>
    </source>
</evidence>
<gene>
    <name evidence="2" type="ORF">CWE25_12545</name>
</gene>